<dbReference type="EMBL" id="JAWWNJ010000039">
    <property type="protein sequence ID" value="KAK7021200.1"/>
    <property type="molecule type" value="Genomic_DNA"/>
</dbReference>
<dbReference type="AlphaFoldDB" id="A0AAW0B6C8"/>
<feature type="region of interest" description="Disordered" evidence="1">
    <location>
        <begin position="530"/>
        <end position="569"/>
    </location>
</feature>
<dbReference type="Proteomes" id="UP001362999">
    <property type="component" value="Unassembled WGS sequence"/>
</dbReference>
<evidence type="ECO:0000256" key="1">
    <source>
        <dbReference type="SAM" id="MobiDB-lite"/>
    </source>
</evidence>
<name>A0AAW0B6C8_9AGAR</name>
<proteinExistence type="predicted"/>
<protein>
    <submittedName>
        <fullName evidence="2">Uncharacterized protein</fullName>
    </submittedName>
</protein>
<feature type="region of interest" description="Disordered" evidence="1">
    <location>
        <begin position="270"/>
        <end position="374"/>
    </location>
</feature>
<feature type="compositionally biased region" description="Polar residues" evidence="1">
    <location>
        <begin position="104"/>
        <end position="119"/>
    </location>
</feature>
<sequence length="569" mass="61390">MSSEASPSSRPQRRDGPSTSRTHLGASSQPSTLGASAPPRSRVRPTQSDLSIEQIQNLRDTRECTPAPSRTIPPPHFDSEGEDEDFPARLTEPGFNGRMKFTKVTKTTYKSPTKVQSISKQRKYQAKTSPPVGVDIIEISDSESDEEPRPRKRKRTPKKREDAPRKRPRIRSVSVISINDNSTGNEAVASATFEDITMTDDTVDNVDIDGMAHMGLDDLLAPEQDDLISNEPPPEPILPSSLLSPPSPVWTESQVEDARYFDACLASVARESDKSPISGSSPRAEEAPLSLPIAPAAPSAFVSAVPPTRTPGPQSIPPSPSPFSPHITQPTSASPPPQWRTSTRFLAPPPPHHIPSLATRLGGQFTDGHLPGKPFYKKYAARRNVPLSESVSAPEPEQNEVQVAVSDRDALMPFRDSNPNPNSAQPPTTGRPVPKINPCNGYSPPPVSPRSDSTLGTPPSAISVVLPVSVPDPGPSFVKHVEIVISSHLHSNSTSRAALPISFNASPLKHVATASDTEFIDDDDDLELLYPPSPQPDVPNCPHFPDLPPLESNPDYLDGRNSAISNIPL</sequence>
<feature type="region of interest" description="Disordered" evidence="1">
    <location>
        <begin position="224"/>
        <end position="250"/>
    </location>
</feature>
<feature type="region of interest" description="Disordered" evidence="1">
    <location>
        <begin position="1"/>
        <end position="178"/>
    </location>
</feature>
<evidence type="ECO:0000313" key="2">
    <source>
        <dbReference type="EMBL" id="KAK7021200.1"/>
    </source>
</evidence>
<feature type="compositionally biased region" description="Low complexity" evidence="1">
    <location>
        <begin position="287"/>
        <end position="307"/>
    </location>
</feature>
<feature type="compositionally biased region" description="Polar residues" evidence="1">
    <location>
        <begin position="417"/>
        <end position="428"/>
    </location>
</feature>
<feature type="region of interest" description="Disordered" evidence="1">
    <location>
        <begin position="387"/>
        <end position="456"/>
    </location>
</feature>
<organism evidence="2 3">
    <name type="scientific">Favolaschia claudopus</name>
    <dbReference type="NCBI Taxonomy" id="2862362"/>
    <lineage>
        <taxon>Eukaryota</taxon>
        <taxon>Fungi</taxon>
        <taxon>Dikarya</taxon>
        <taxon>Basidiomycota</taxon>
        <taxon>Agaricomycotina</taxon>
        <taxon>Agaricomycetes</taxon>
        <taxon>Agaricomycetidae</taxon>
        <taxon>Agaricales</taxon>
        <taxon>Marasmiineae</taxon>
        <taxon>Mycenaceae</taxon>
        <taxon>Favolaschia</taxon>
    </lineage>
</organism>
<gene>
    <name evidence="2" type="ORF">R3P38DRAFT_3357929</name>
</gene>
<keyword evidence="3" id="KW-1185">Reference proteome</keyword>
<reference evidence="2 3" key="1">
    <citation type="journal article" date="2024" name="J Genomics">
        <title>Draft genome sequencing and assembly of Favolaschia claudopus CIRM-BRFM 2984 isolated from oak limbs.</title>
        <authorList>
            <person name="Navarro D."/>
            <person name="Drula E."/>
            <person name="Chaduli D."/>
            <person name="Cazenave R."/>
            <person name="Ahrendt S."/>
            <person name="Wang J."/>
            <person name="Lipzen A."/>
            <person name="Daum C."/>
            <person name="Barry K."/>
            <person name="Grigoriev I.V."/>
            <person name="Favel A."/>
            <person name="Rosso M.N."/>
            <person name="Martin F."/>
        </authorList>
    </citation>
    <scope>NUCLEOTIDE SEQUENCE [LARGE SCALE GENOMIC DNA]</scope>
    <source>
        <strain evidence="2 3">CIRM-BRFM 2984</strain>
    </source>
</reference>
<evidence type="ECO:0000313" key="3">
    <source>
        <dbReference type="Proteomes" id="UP001362999"/>
    </source>
</evidence>
<feature type="compositionally biased region" description="Polar residues" evidence="1">
    <location>
        <begin position="1"/>
        <end position="10"/>
    </location>
</feature>
<comment type="caution">
    <text evidence="2">The sequence shown here is derived from an EMBL/GenBank/DDBJ whole genome shotgun (WGS) entry which is preliminary data.</text>
</comment>
<feature type="compositionally biased region" description="Polar residues" evidence="1">
    <location>
        <begin position="44"/>
        <end position="58"/>
    </location>
</feature>
<feature type="compositionally biased region" description="Polar residues" evidence="1">
    <location>
        <begin position="17"/>
        <end position="34"/>
    </location>
</feature>
<feature type="compositionally biased region" description="Pro residues" evidence="1">
    <location>
        <begin position="308"/>
        <end position="323"/>
    </location>
</feature>
<accession>A0AAW0B6C8</accession>